<organism evidence="1 2">
    <name type="scientific">Melastoma candidum</name>
    <dbReference type="NCBI Taxonomy" id="119954"/>
    <lineage>
        <taxon>Eukaryota</taxon>
        <taxon>Viridiplantae</taxon>
        <taxon>Streptophyta</taxon>
        <taxon>Embryophyta</taxon>
        <taxon>Tracheophyta</taxon>
        <taxon>Spermatophyta</taxon>
        <taxon>Magnoliopsida</taxon>
        <taxon>eudicotyledons</taxon>
        <taxon>Gunneridae</taxon>
        <taxon>Pentapetalae</taxon>
        <taxon>rosids</taxon>
        <taxon>malvids</taxon>
        <taxon>Myrtales</taxon>
        <taxon>Melastomataceae</taxon>
        <taxon>Melastomatoideae</taxon>
        <taxon>Melastomateae</taxon>
        <taxon>Melastoma</taxon>
    </lineage>
</organism>
<dbReference type="EMBL" id="CM042885">
    <property type="protein sequence ID" value="KAI4367005.1"/>
    <property type="molecule type" value="Genomic_DNA"/>
</dbReference>
<keyword evidence="2" id="KW-1185">Reference proteome</keyword>
<reference evidence="2" key="1">
    <citation type="journal article" date="2023" name="Front. Plant Sci.">
        <title>Chromosomal-level genome assembly of Melastoma candidum provides insights into trichome evolution.</title>
        <authorList>
            <person name="Zhong Y."/>
            <person name="Wu W."/>
            <person name="Sun C."/>
            <person name="Zou P."/>
            <person name="Liu Y."/>
            <person name="Dai S."/>
            <person name="Zhou R."/>
        </authorList>
    </citation>
    <scope>NUCLEOTIDE SEQUENCE [LARGE SCALE GENOMIC DNA]</scope>
</reference>
<proteinExistence type="predicted"/>
<gene>
    <name evidence="1" type="ORF">MLD38_022792</name>
</gene>
<sequence>MASRSRDALTFSVVRRGPELIRPAEPTPHEYKRLSDIDDQESLRFQIPLISFYERGSSIVPSRDPVQAIREGALLRRSCITTLLLDGSGSFPGGSWLWTVQGRGSCL</sequence>
<protein>
    <submittedName>
        <fullName evidence="1">Uncharacterized protein</fullName>
    </submittedName>
</protein>
<evidence type="ECO:0000313" key="2">
    <source>
        <dbReference type="Proteomes" id="UP001057402"/>
    </source>
</evidence>
<accession>A0ACB9QKL5</accession>
<dbReference type="Proteomes" id="UP001057402">
    <property type="component" value="Chromosome 6"/>
</dbReference>
<comment type="caution">
    <text evidence="1">The sequence shown here is derived from an EMBL/GenBank/DDBJ whole genome shotgun (WGS) entry which is preliminary data.</text>
</comment>
<evidence type="ECO:0000313" key="1">
    <source>
        <dbReference type="EMBL" id="KAI4367005.1"/>
    </source>
</evidence>
<name>A0ACB9QKL5_9MYRT</name>